<accession>A0A3S3A946</accession>
<dbReference type="InterPro" id="IPR036520">
    <property type="entry name" value="UPF0759_sf"/>
</dbReference>
<reference evidence="1 2" key="1">
    <citation type="submission" date="2018-11" db="EMBL/GenBank/DDBJ databases">
        <title>Rhodococcus spongicola sp. nov. and Rhodococcus xishaensis sp. nov. from marine sponges.</title>
        <authorList>
            <person name="Li L."/>
            <person name="Lin H.W."/>
        </authorList>
    </citation>
    <scope>NUCLEOTIDE SEQUENCE [LARGE SCALE GENOMIC DNA]</scope>
    <source>
        <strain evidence="1 2">LHW50502</strain>
    </source>
</reference>
<evidence type="ECO:0000313" key="2">
    <source>
        <dbReference type="Proteomes" id="UP000284333"/>
    </source>
</evidence>
<evidence type="ECO:0000313" key="1">
    <source>
        <dbReference type="EMBL" id="RVW02519.1"/>
    </source>
</evidence>
<proteinExistence type="predicted"/>
<organism evidence="1 2">
    <name type="scientific">Rhodococcus spongiicola</name>
    <dbReference type="NCBI Taxonomy" id="2487352"/>
    <lineage>
        <taxon>Bacteria</taxon>
        <taxon>Bacillati</taxon>
        <taxon>Actinomycetota</taxon>
        <taxon>Actinomycetes</taxon>
        <taxon>Mycobacteriales</taxon>
        <taxon>Nocardiaceae</taxon>
        <taxon>Rhodococcus</taxon>
    </lineage>
</organism>
<dbReference type="Proteomes" id="UP000284333">
    <property type="component" value="Unassembled WGS sequence"/>
</dbReference>
<dbReference type="OrthoDB" id="9780310at2"/>
<protein>
    <submittedName>
        <fullName evidence="1">DUF72 domain-containing protein</fullName>
    </submittedName>
</protein>
<keyword evidence="2" id="KW-1185">Reference proteome</keyword>
<dbReference type="InterPro" id="IPR002763">
    <property type="entry name" value="DUF72"/>
</dbReference>
<dbReference type="Pfam" id="PF01904">
    <property type="entry name" value="DUF72"/>
    <property type="match status" value="1"/>
</dbReference>
<dbReference type="AlphaFoldDB" id="A0A3S3A946"/>
<dbReference type="EMBL" id="RKLN01000004">
    <property type="protein sequence ID" value="RVW02519.1"/>
    <property type="molecule type" value="Genomic_DNA"/>
</dbReference>
<dbReference type="Gene3D" id="3.20.20.410">
    <property type="entry name" value="Protein of unknown function UPF0759"/>
    <property type="match status" value="1"/>
</dbReference>
<gene>
    <name evidence="1" type="ORF">EF834_13260</name>
</gene>
<sequence length="278" mass="31446">MADVRVGISGWTYAGWRGDFFPEGLVHREELRYASEQVTSIEINGSFYALQKPSSYAKWRDETPDDFVFAVKGGRYITHVRRLLDVETPLANFFASGVLALRAKLGPILWQLPPNLHFDAERLDAFLTLLPETTTDACALAARRDDKLPDERVLAVTDAERPIRHALEVRHASFAVPEAMSIARNHGVALVLADTAGRYPRIDEQTTDFRYARLHGDAELYASGYTDAALDEWAARVRGWFAEGQDVFVYFDNDMKGRAPFDAMALLHRLGEDRRSRR</sequence>
<dbReference type="PANTHER" id="PTHR30348:SF4">
    <property type="entry name" value="DUF72 DOMAIN-CONTAINING PROTEIN"/>
    <property type="match status" value="1"/>
</dbReference>
<dbReference type="SUPFAM" id="SSF117396">
    <property type="entry name" value="TM1631-like"/>
    <property type="match status" value="1"/>
</dbReference>
<dbReference type="PANTHER" id="PTHR30348">
    <property type="entry name" value="UNCHARACTERIZED PROTEIN YECE"/>
    <property type="match status" value="1"/>
</dbReference>
<name>A0A3S3A946_9NOCA</name>
<dbReference type="RefSeq" id="WP_127947662.1">
    <property type="nucleotide sequence ID" value="NZ_RKLN01000004.1"/>
</dbReference>
<comment type="caution">
    <text evidence="1">The sequence shown here is derived from an EMBL/GenBank/DDBJ whole genome shotgun (WGS) entry which is preliminary data.</text>
</comment>